<keyword evidence="3" id="KW-1185">Reference proteome</keyword>
<dbReference type="Proteomes" id="UP000224004">
    <property type="component" value="Segment"/>
</dbReference>
<dbReference type="Gene3D" id="3.40.50.1000">
    <property type="entry name" value="HAD superfamily/HAD-like"/>
    <property type="match status" value="1"/>
</dbReference>
<organism evidence="2 3">
    <name type="scientific">Shigella phage SH6</name>
    <dbReference type="NCBI Taxonomy" id="1913048"/>
    <lineage>
        <taxon>Viruses</taxon>
        <taxon>Duplodnaviria</taxon>
        <taxon>Heunggongvirae</taxon>
        <taxon>Uroviricota</taxon>
        <taxon>Caudoviricetes</taxon>
        <taxon>Drexlerviridae</taxon>
        <taxon>Tunavirinae</taxon>
        <taxon>Tunavirus</taxon>
        <taxon>Tunavirus SH6</taxon>
    </lineage>
</organism>
<gene>
    <name evidence="2" type="ORF">SH6_0018</name>
</gene>
<reference evidence="2 3" key="1">
    <citation type="submission" date="2016-09" db="EMBL/GenBank/DDBJ databases">
        <title>Characterization of two polyvalent phages infecting Enterobacteriaceae.</title>
        <authorList>
            <person name="Hamdi S."/>
            <person name="Rousseau G.M."/>
            <person name="Labrie S.J."/>
            <person name="Tremblay D.M."/>
            <person name="Kourda R.S."/>
            <person name="Slama K.B."/>
            <person name="Moineau S."/>
        </authorList>
    </citation>
    <scope>NUCLEOTIDE SEQUENCE [LARGE SCALE GENOMIC DNA]</scope>
</reference>
<protein>
    <recommendedName>
        <fullName evidence="1">Polynucleotide kinase PNKP phosphatase domain-containing protein</fullName>
    </recommendedName>
</protein>
<evidence type="ECO:0000259" key="1">
    <source>
        <dbReference type="Pfam" id="PF25109"/>
    </source>
</evidence>
<dbReference type="InterPro" id="IPR036412">
    <property type="entry name" value="HAD-like_sf"/>
</dbReference>
<dbReference type="InterPro" id="IPR056782">
    <property type="entry name" value="HAD_PNKP"/>
</dbReference>
<dbReference type="SUPFAM" id="SSF56784">
    <property type="entry name" value="HAD-like"/>
    <property type="match status" value="1"/>
</dbReference>
<name>A0A1J0GS67_9CAUD</name>
<evidence type="ECO:0000313" key="2">
    <source>
        <dbReference type="EMBL" id="APC44960.1"/>
    </source>
</evidence>
<accession>A0A1J0GS67</accession>
<proteinExistence type="predicted"/>
<dbReference type="Pfam" id="PF25109">
    <property type="entry name" value="HAD_PNKP"/>
    <property type="match status" value="1"/>
</dbReference>
<feature type="domain" description="Polynucleotide kinase PNKP phosphatase" evidence="1">
    <location>
        <begin position="20"/>
        <end position="163"/>
    </location>
</feature>
<sequence>MDKITIWGQTINLFLGTRRVAIFDFDGTLSDGSGRLHLLPTKDLHLTESWSEFNRAAIFDNPIQSTIDVMNSMFAAGYHVIILTGRSDEVRYASELWLKHHGARYDYLVMRPHTDNRKDTVMKEEAVRAIGIDNILAAWDDSPQIIPLFRSLGITTYAVVDYGDNVHNHLKSHGVDE</sequence>
<evidence type="ECO:0000313" key="3">
    <source>
        <dbReference type="Proteomes" id="UP000224004"/>
    </source>
</evidence>
<dbReference type="EMBL" id="KX828710">
    <property type="protein sequence ID" value="APC44960.1"/>
    <property type="molecule type" value="Genomic_DNA"/>
</dbReference>
<dbReference type="InterPro" id="IPR023214">
    <property type="entry name" value="HAD_sf"/>
</dbReference>